<protein>
    <recommendedName>
        <fullName evidence="2">General stress protein FMN-binding split barrel domain-containing protein</fullName>
    </recommendedName>
</protein>
<evidence type="ECO:0000313" key="3">
    <source>
        <dbReference type="EMBL" id="KAK5083669.1"/>
    </source>
</evidence>
<gene>
    <name evidence="3" type="ORF">LTR05_006173</name>
</gene>
<feature type="domain" description="General stress protein FMN-binding split barrel" evidence="2">
    <location>
        <begin position="32"/>
        <end position="183"/>
    </location>
</feature>
<dbReference type="EMBL" id="JAVRRJ010000006">
    <property type="protein sequence ID" value="KAK5083669.1"/>
    <property type="molecule type" value="Genomic_DNA"/>
</dbReference>
<dbReference type="InterPro" id="IPR012349">
    <property type="entry name" value="Split_barrel_FMN-bd"/>
</dbReference>
<dbReference type="Pfam" id="PF16242">
    <property type="entry name" value="Pyrid_ox_like"/>
    <property type="match status" value="1"/>
</dbReference>
<evidence type="ECO:0000256" key="1">
    <source>
        <dbReference type="SAM" id="MobiDB-lite"/>
    </source>
</evidence>
<evidence type="ECO:0000313" key="4">
    <source>
        <dbReference type="Proteomes" id="UP001309876"/>
    </source>
</evidence>
<proteinExistence type="predicted"/>
<dbReference type="InterPro" id="IPR052917">
    <property type="entry name" value="Stress-Dev_Protein"/>
</dbReference>
<dbReference type="Proteomes" id="UP001309876">
    <property type="component" value="Unassembled WGS sequence"/>
</dbReference>
<keyword evidence="4" id="KW-1185">Reference proteome</keyword>
<feature type="region of interest" description="Disordered" evidence="1">
    <location>
        <begin position="1"/>
        <end position="27"/>
    </location>
</feature>
<name>A0AAN7SXG8_9EURO</name>
<organism evidence="3 4">
    <name type="scientific">Lithohypha guttulata</name>
    <dbReference type="NCBI Taxonomy" id="1690604"/>
    <lineage>
        <taxon>Eukaryota</taxon>
        <taxon>Fungi</taxon>
        <taxon>Dikarya</taxon>
        <taxon>Ascomycota</taxon>
        <taxon>Pezizomycotina</taxon>
        <taxon>Eurotiomycetes</taxon>
        <taxon>Chaetothyriomycetidae</taxon>
        <taxon>Chaetothyriales</taxon>
        <taxon>Trichomeriaceae</taxon>
        <taxon>Lithohypha</taxon>
    </lineage>
</organism>
<comment type="caution">
    <text evidence="3">The sequence shown here is derived from an EMBL/GenBank/DDBJ whole genome shotgun (WGS) entry which is preliminary data.</text>
</comment>
<evidence type="ECO:0000259" key="2">
    <source>
        <dbReference type="Pfam" id="PF16242"/>
    </source>
</evidence>
<dbReference type="Gene3D" id="2.30.110.10">
    <property type="entry name" value="Electron Transport, Fmn-binding Protein, Chain A"/>
    <property type="match status" value="1"/>
</dbReference>
<accession>A0AAN7SXG8</accession>
<dbReference type="PANTHER" id="PTHR34818:SF1">
    <property type="entry name" value="PROTEIN BLI-3"/>
    <property type="match status" value="1"/>
</dbReference>
<dbReference type="PANTHER" id="PTHR34818">
    <property type="entry name" value="PROTEIN BLI-3"/>
    <property type="match status" value="1"/>
</dbReference>
<dbReference type="SUPFAM" id="SSF50475">
    <property type="entry name" value="FMN-binding split barrel"/>
    <property type="match status" value="1"/>
</dbReference>
<dbReference type="AlphaFoldDB" id="A0AAN7SXG8"/>
<reference evidence="3 4" key="1">
    <citation type="submission" date="2023-08" db="EMBL/GenBank/DDBJ databases">
        <title>Black Yeasts Isolated from many extreme environments.</title>
        <authorList>
            <person name="Coleine C."/>
            <person name="Stajich J.E."/>
            <person name="Selbmann L."/>
        </authorList>
    </citation>
    <scope>NUCLEOTIDE SEQUENCE [LARGE SCALE GENOMIC DNA]</scope>
    <source>
        <strain evidence="3 4">CCFEE 5910</strain>
    </source>
</reference>
<dbReference type="InterPro" id="IPR038725">
    <property type="entry name" value="YdaG_split_barrel_FMN-bd"/>
</dbReference>
<sequence>MPESVSKEEITSKNDPSVTKQYDRETPKDQQWEEFYKFVDGEKVTMLNTYRKGTGPVGRSMAIAKRAGPDILYLANNNSKKFDDLSENKEVQIIIQDTKTQDWASITGEAVTTANDDPRIKDLYTSTISAWFGDLGDGVHDGTYKDPRMSIIEVKSKYIVHWKKDVSTLGFIKEVGQAAITGQVAQTGSHRDFTEQDISQQRA</sequence>
<feature type="compositionally biased region" description="Basic and acidic residues" evidence="1">
    <location>
        <begin position="1"/>
        <end position="12"/>
    </location>
</feature>